<evidence type="ECO:0000259" key="1">
    <source>
        <dbReference type="Pfam" id="PF01548"/>
    </source>
</evidence>
<dbReference type="EMBL" id="BAAAQB010000016">
    <property type="protein sequence ID" value="GAA2131207.1"/>
    <property type="molecule type" value="Genomic_DNA"/>
</dbReference>
<dbReference type="InterPro" id="IPR003346">
    <property type="entry name" value="Transposase_20"/>
</dbReference>
<feature type="domain" description="Transposase IS116/IS110/IS902 C-terminal" evidence="2">
    <location>
        <begin position="276"/>
        <end position="356"/>
    </location>
</feature>
<dbReference type="NCBIfam" id="NF033542">
    <property type="entry name" value="transpos_IS110"/>
    <property type="match status" value="1"/>
</dbReference>
<dbReference type="InterPro" id="IPR002525">
    <property type="entry name" value="Transp_IS110-like_N"/>
</dbReference>
<keyword evidence="4" id="KW-1185">Reference proteome</keyword>
<proteinExistence type="predicted"/>
<dbReference type="RefSeq" id="WP_344363426.1">
    <property type="nucleotide sequence ID" value="NZ_BAAAQB010000016.1"/>
</dbReference>
<feature type="domain" description="Transposase IS110-like N-terminal" evidence="1">
    <location>
        <begin position="14"/>
        <end position="167"/>
    </location>
</feature>
<dbReference type="Proteomes" id="UP001500102">
    <property type="component" value="Unassembled WGS sequence"/>
</dbReference>
<dbReference type="PANTHER" id="PTHR33055:SF3">
    <property type="entry name" value="PUTATIVE TRANSPOSASE FOR IS117-RELATED"/>
    <property type="match status" value="1"/>
</dbReference>
<protein>
    <submittedName>
        <fullName evidence="3">IS110 family transposase</fullName>
    </submittedName>
</protein>
<accession>A0ABP5KI84</accession>
<reference evidence="4" key="1">
    <citation type="journal article" date="2019" name="Int. J. Syst. Evol. Microbiol.">
        <title>The Global Catalogue of Microorganisms (GCM) 10K type strain sequencing project: providing services to taxonomists for standard genome sequencing and annotation.</title>
        <authorList>
            <consortium name="The Broad Institute Genomics Platform"/>
            <consortium name="The Broad Institute Genome Sequencing Center for Infectious Disease"/>
            <person name="Wu L."/>
            <person name="Ma J."/>
        </authorList>
    </citation>
    <scope>NUCLEOTIDE SEQUENCE [LARGE SCALE GENOMIC DNA]</scope>
    <source>
        <strain evidence="4">JCM 15921</strain>
    </source>
</reference>
<sequence length="430" mass="48425">MAHHEDAAPSDIFAGIDWGGSFHQLCLIDADGKTILQKRFQHTVAGLGQLREAITKHPGHIRIAIERSEGLLVEQLQQLEIEIYCVSPKISARARERYRLATKKSDAFDAFVLADTLRHEHAHWRPLSTPSTLLARIRALSRDRERLIITQRNTENRLRAVMESYNPAVLHLFSSLDRDISLAFIEQYPAPEQVRRLTVRTMALFCARQHYSGRTDPEILMERIRPHMLAGSSGTNEGKALTAKLFAAQLRMLNGHIGLLNLELSRLLQAHPDTAVFTSFPGIGDIGAAALMAGMGEDRTRFPSAAALLAETGLAPVTRASGRTRQVRFRYAANKRMRHAIDWWAFVAVRDDPHWTGALYETARAAGQGHHRALRGIAARWVRILWRCWQDNTAYDISRHPHRREALHQAQNLNPAKITARAMDPEASMA</sequence>
<dbReference type="InterPro" id="IPR047650">
    <property type="entry name" value="Transpos_IS110"/>
</dbReference>
<gene>
    <name evidence="3" type="ORF">GCM10009825_12690</name>
</gene>
<dbReference type="PANTHER" id="PTHR33055">
    <property type="entry name" value="TRANSPOSASE FOR INSERTION SEQUENCE ELEMENT IS1111A"/>
    <property type="match status" value="1"/>
</dbReference>
<dbReference type="Pfam" id="PF01548">
    <property type="entry name" value="DEDD_Tnp_IS110"/>
    <property type="match status" value="1"/>
</dbReference>
<dbReference type="Pfam" id="PF02371">
    <property type="entry name" value="Transposase_20"/>
    <property type="match status" value="1"/>
</dbReference>
<evidence type="ECO:0000313" key="3">
    <source>
        <dbReference type="EMBL" id="GAA2131207.1"/>
    </source>
</evidence>
<comment type="caution">
    <text evidence="3">The sequence shown here is derived from an EMBL/GenBank/DDBJ whole genome shotgun (WGS) entry which is preliminary data.</text>
</comment>
<name>A0ABP5KI84_9MICC</name>
<evidence type="ECO:0000313" key="4">
    <source>
        <dbReference type="Proteomes" id="UP001500102"/>
    </source>
</evidence>
<organism evidence="3 4">
    <name type="scientific">Arthrobacter humicola</name>
    <dbReference type="NCBI Taxonomy" id="409291"/>
    <lineage>
        <taxon>Bacteria</taxon>
        <taxon>Bacillati</taxon>
        <taxon>Actinomycetota</taxon>
        <taxon>Actinomycetes</taxon>
        <taxon>Micrococcales</taxon>
        <taxon>Micrococcaceae</taxon>
        <taxon>Arthrobacter</taxon>
    </lineage>
</organism>
<evidence type="ECO:0000259" key="2">
    <source>
        <dbReference type="Pfam" id="PF02371"/>
    </source>
</evidence>